<evidence type="ECO:0000256" key="2">
    <source>
        <dbReference type="SAM" id="MobiDB-lite"/>
    </source>
</evidence>
<feature type="compositionally biased region" description="Polar residues" evidence="2">
    <location>
        <begin position="97"/>
        <end position="108"/>
    </location>
</feature>
<keyword evidence="1" id="KW-0175">Coiled coil</keyword>
<dbReference type="EMBL" id="JAIFTL010000042">
    <property type="protein sequence ID" value="KAG9325372.1"/>
    <property type="molecule type" value="Genomic_DNA"/>
</dbReference>
<feature type="compositionally biased region" description="Polar residues" evidence="2">
    <location>
        <begin position="190"/>
        <end position="202"/>
    </location>
</feature>
<feature type="compositionally biased region" description="Basic and acidic residues" evidence="2">
    <location>
        <begin position="516"/>
        <end position="529"/>
    </location>
</feature>
<organism evidence="3 4">
    <name type="scientific">Mortierella alpina</name>
    <name type="common">Oleaginous fungus</name>
    <name type="synonym">Mortierella renispora</name>
    <dbReference type="NCBI Taxonomy" id="64518"/>
    <lineage>
        <taxon>Eukaryota</taxon>
        <taxon>Fungi</taxon>
        <taxon>Fungi incertae sedis</taxon>
        <taxon>Mucoromycota</taxon>
        <taxon>Mortierellomycotina</taxon>
        <taxon>Mortierellomycetes</taxon>
        <taxon>Mortierellales</taxon>
        <taxon>Mortierellaceae</taxon>
        <taxon>Mortierella</taxon>
    </lineage>
</organism>
<gene>
    <name evidence="3" type="ORF">KVV02_004147</name>
</gene>
<comment type="caution">
    <text evidence="3">The sequence shown here is derived from an EMBL/GenBank/DDBJ whole genome shotgun (WGS) entry which is preliminary data.</text>
</comment>
<feature type="region of interest" description="Disordered" evidence="2">
    <location>
        <begin position="97"/>
        <end position="118"/>
    </location>
</feature>
<feature type="region of interest" description="Disordered" evidence="2">
    <location>
        <begin position="795"/>
        <end position="844"/>
    </location>
</feature>
<feature type="coiled-coil region" evidence="1">
    <location>
        <begin position="932"/>
        <end position="989"/>
    </location>
</feature>
<reference evidence="3" key="1">
    <citation type="submission" date="2021-07" db="EMBL/GenBank/DDBJ databases">
        <title>Draft genome of Mortierella alpina, strain LL118, isolated from an aspen leaf litter sample.</title>
        <authorList>
            <person name="Yang S."/>
            <person name="Vinatzer B.A."/>
        </authorList>
    </citation>
    <scope>NUCLEOTIDE SEQUENCE</scope>
    <source>
        <strain evidence="3">LL118</strain>
    </source>
</reference>
<dbReference type="Proteomes" id="UP000717515">
    <property type="component" value="Unassembled WGS sequence"/>
</dbReference>
<feature type="compositionally biased region" description="Polar residues" evidence="2">
    <location>
        <begin position="309"/>
        <end position="323"/>
    </location>
</feature>
<feature type="compositionally biased region" description="Polar residues" evidence="2">
    <location>
        <begin position="364"/>
        <end position="385"/>
    </location>
</feature>
<evidence type="ECO:0000256" key="1">
    <source>
        <dbReference type="SAM" id="Coils"/>
    </source>
</evidence>
<evidence type="ECO:0000313" key="3">
    <source>
        <dbReference type="EMBL" id="KAG9325372.1"/>
    </source>
</evidence>
<feature type="compositionally biased region" description="Polar residues" evidence="2">
    <location>
        <begin position="289"/>
        <end position="301"/>
    </location>
</feature>
<dbReference type="AlphaFoldDB" id="A0A9P8CZA6"/>
<sequence length="994" mass="107759">MGHLAMQQKWGVCVHELTQLAYRPWSQCNSFLFISRLSLYVCLTFLSRLSFSHVSRLSVLILHIPCPAIPSASPSLWLQSPRDTANSHIPLALAMGTRSQPTAGSGPSSLAHHNPHRSSLKTTAQLRWPVNLNQLASISLDDDSDMDKSLTDISRDDIGSVKLLKMLKDSDDESPTASRTGSRLRRPRSTYASLQSAQQNQHQVHKPGLPIARSSSLHSVPDAQSKAGTSIPKPLRTRSDQKKISGTASTTSTGRAPGLRHHQSDMSLMMGAGKGQSRTMVEVPGAASEASSVSHRSNAARSSALIGQPGSTVKSSAAGSSMTMLRKPIASSNLSSSSSTSSGSGTIQQSQSHPNITAPKRPASSLTSTNMRHSALPTSSATGSRQEVRRGQDQELTPIHSVIHEAKIATNQQQLGAIVPAGPASGDEHENNLIRELNEELERWKAEAHDHRQEHIMVESWRKQISDLERDLETALESLQAAEAKAIKASEGQNEKVCQISHYEQTIDKLRTDHEAEKAEKEKLEKSLEQETLTQKQRRGDLESRNQALETKLTQAQQEIEQLELQVVPADLQDVHQALFSATQDLEEANRLKDKLKTDLAEERAKVAREQEDSGQLLVKLSQLQDTIANQQSDINALRDVVKEHDSCQEKAETADYQQKKALELLQRDIANYEQSLAQEKEQKAAIEQSLQEQQYQIQHLQQQLQMQQTQLLQQQTEIVNLRASLEVEQKQASLLQQRLQDEQRLNNPHFGRRVSLDGELNGSYLMIETSRGGGTAPVNHTDASAMAAMSGQVHMGSGPGPLSPASSTSMLTNQVASSTNATASTSLPPSSAPSTSSFASGGMVGPASAVAAQEIEVKPRMVQRGSSGSIPGVLSSSFGSSYSNHHNSMGGKRLSMHGDMFGSFTGAVSGTGGAAGAGAGASGASSQSASVEELTVQLQGLMKEKERLQADLSKIPISGGGPMTRRKAEMLEEQMDETEKAMSKIRYSIRMRS</sequence>
<dbReference type="PANTHER" id="PTHR45615">
    <property type="entry name" value="MYOSIN HEAVY CHAIN, NON-MUSCLE"/>
    <property type="match status" value="1"/>
</dbReference>
<name>A0A9P8CZA6_MORAP</name>
<feature type="region of interest" description="Disordered" evidence="2">
    <location>
        <begin position="169"/>
        <end position="261"/>
    </location>
</feature>
<feature type="compositionally biased region" description="Low complexity" evidence="2">
    <location>
        <begin position="331"/>
        <end position="352"/>
    </location>
</feature>
<feature type="region of interest" description="Disordered" evidence="2">
    <location>
        <begin position="274"/>
        <end position="395"/>
    </location>
</feature>
<proteinExistence type="predicted"/>
<feature type="region of interest" description="Disordered" evidence="2">
    <location>
        <begin position="516"/>
        <end position="544"/>
    </location>
</feature>
<feature type="compositionally biased region" description="Low complexity" evidence="2">
    <location>
        <begin position="817"/>
        <end position="841"/>
    </location>
</feature>
<feature type="compositionally biased region" description="Low complexity" evidence="2">
    <location>
        <begin position="245"/>
        <end position="254"/>
    </location>
</feature>
<evidence type="ECO:0000313" key="4">
    <source>
        <dbReference type="Proteomes" id="UP000717515"/>
    </source>
</evidence>
<protein>
    <submittedName>
        <fullName evidence="3">Uncharacterized protein</fullName>
    </submittedName>
</protein>
<dbReference type="PANTHER" id="PTHR45615:SF63">
    <property type="entry name" value="CHROMOSOME UNDETERMINED SCAFFOLD_10, WHOLE GENOME SHOTGUN SEQUENCE"/>
    <property type="match status" value="1"/>
</dbReference>
<accession>A0A9P8CZA6</accession>